<feature type="transmembrane region" description="Helical" evidence="1">
    <location>
        <begin position="123"/>
        <end position="144"/>
    </location>
</feature>
<sequence length="175" mass="20157">MKNILKNFDDFFISIINRKIKNKYMDKFFPLFTRLADPISIVIICGGLFLIKNSNLGKVNAICMVISQLFVQIFKKLAQRPRPSWFDDYVESFGIELYDYSFPSGHTNAAWIIFLVVSKFYEFAFLPLILFAILISISRIYLGVHYPTDVVGGIVIALIVVFLVCKFLNRGLLCY</sequence>
<organism evidence="3 4">
    <name type="scientific">Peptoniphilus koenoeneniae</name>
    <dbReference type="NCBI Taxonomy" id="507751"/>
    <lineage>
        <taxon>Bacteria</taxon>
        <taxon>Bacillati</taxon>
        <taxon>Bacillota</taxon>
        <taxon>Tissierellia</taxon>
        <taxon>Tissierellales</taxon>
        <taxon>Peptoniphilaceae</taxon>
        <taxon>Peptoniphilus</taxon>
    </lineage>
</organism>
<dbReference type="Proteomes" id="UP001236559">
    <property type="component" value="Unassembled WGS sequence"/>
</dbReference>
<dbReference type="RefSeq" id="WP_307494926.1">
    <property type="nucleotide sequence ID" value="NZ_JAUSTN010000002.1"/>
</dbReference>
<dbReference type="InterPro" id="IPR036938">
    <property type="entry name" value="PAP2/HPO_sf"/>
</dbReference>
<feature type="transmembrane region" description="Helical" evidence="1">
    <location>
        <begin position="150"/>
        <end position="169"/>
    </location>
</feature>
<dbReference type="Pfam" id="PF01569">
    <property type="entry name" value="PAP2"/>
    <property type="match status" value="1"/>
</dbReference>
<evidence type="ECO:0000256" key="1">
    <source>
        <dbReference type="SAM" id="Phobius"/>
    </source>
</evidence>
<proteinExistence type="predicted"/>
<keyword evidence="1" id="KW-1133">Transmembrane helix</keyword>
<dbReference type="SUPFAM" id="SSF48317">
    <property type="entry name" value="Acid phosphatase/Vanadium-dependent haloperoxidase"/>
    <property type="match status" value="1"/>
</dbReference>
<keyword evidence="4" id="KW-1185">Reference proteome</keyword>
<dbReference type="PANTHER" id="PTHR14969">
    <property type="entry name" value="SPHINGOSINE-1-PHOSPHATE PHOSPHOHYDROLASE"/>
    <property type="match status" value="1"/>
</dbReference>
<dbReference type="CDD" id="cd03392">
    <property type="entry name" value="PAP2_like_2"/>
    <property type="match status" value="1"/>
</dbReference>
<dbReference type="SMART" id="SM00014">
    <property type="entry name" value="acidPPc"/>
    <property type="match status" value="1"/>
</dbReference>
<comment type="caution">
    <text evidence="3">The sequence shown here is derived from an EMBL/GenBank/DDBJ whole genome shotgun (WGS) entry which is preliminary data.</text>
</comment>
<keyword evidence="1" id="KW-0472">Membrane</keyword>
<evidence type="ECO:0000259" key="2">
    <source>
        <dbReference type="SMART" id="SM00014"/>
    </source>
</evidence>
<dbReference type="InterPro" id="IPR000326">
    <property type="entry name" value="PAP2/HPO"/>
</dbReference>
<dbReference type="EC" id="3.6.1.27" evidence="3"/>
<dbReference type="GO" id="GO:0050380">
    <property type="term" value="F:undecaprenyl-diphosphatase activity"/>
    <property type="evidence" value="ECO:0007669"/>
    <property type="project" value="UniProtKB-EC"/>
</dbReference>
<evidence type="ECO:0000313" key="4">
    <source>
        <dbReference type="Proteomes" id="UP001236559"/>
    </source>
</evidence>
<gene>
    <name evidence="3" type="ORF">J2S72_000501</name>
</gene>
<keyword evidence="3" id="KW-0378">Hydrolase</keyword>
<name>A0ABU0ATF2_9FIRM</name>
<keyword evidence="1" id="KW-0812">Transmembrane</keyword>
<dbReference type="PANTHER" id="PTHR14969:SF13">
    <property type="entry name" value="AT30094P"/>
    <property type="match status" value="1"/>
</dbReference>
<evidence type="ECO:0000313" key="3">
    <source>
        <dbReference type="EMBL" id="MDQ0274493.1"/>
    </source>
</evidence>
<accession>A0ABU0ATF2</accession>
<dbReference type="EMBL" id="JAUSTN010000002">
    <property type="protein sequence ID" value="MDQ0274493.1"/>
    <property type="molecule type" value="Genomic_DNA"/>
</dbReference>
<feature type="domain" description="Phosphatidic acid phosphatase type 2/haloperoxidase" evidence="2">
    <location>
        <begin position="56"/>
        <end position="165"/>
    </location>
</feature>
<reference evidence="3 4" key="1">
    <citation type="submission" date="2023-07" db="EMBL/GenBank/DDBJ databases">
        <title>Genomic Encyclopedia of Type Strains, Phase IV (KMG-IV): sequencing the most valuable type-strain genomes for metagenomic binning, comparative biology and taxonomic classification.</title>
        <authorList>
            <person name="Goeker M."/>
        </authorList>
    </citation>
    <scope>NUCLEOTIDE SEQUENCE [LARGE SCALE GENOMIC DNA]</scope>
    <source>
        <strain evidence="3 4">DSM 22616</strain>
    </source>
</reference>
<feature type="transmembrane region" description="Helical" evidence="1">
    <location>
        <begin position="28"/>
        <end position="51"/>
    </location>
</feature>
<dbReference type="Gene3D" id="1.20.144.10">
    <property type="entry name" value="Phosphatidic acid phosphatase type 2/haloperoxidase"/>
    <property type="match status" value="1"/>
</dbReference>
<protein>
    <submittedName>
        <fullName evidence="3">Undecaprenyl-diphosphatase</fullName>
        <ecNumber evidence="3">3.6.1.27</ecNumber>
    </submittedName>
</protein>